<feature type="region of interest" description="Disordered" evidence="1">
    <location>
        <begin position="31"/>
        <end position="128"/>
    </location>
</feature>
<dbReference type="Proteomes" id="UP000175973">
    <property type="component" value="Chromosome"/>
</dbReference>
<organism evidence="2 3">
    <name type="scientific">Acetobacter ascendens</name>
    <dbReference type="NCBI Taxonomy" id="481146"/>
    <lineage>
        <taxon>Bacteria</taxon>
        <taxon>Pseudomonadati</taxon>
        <taxon>Pseudomonadota</taxon>
        <taxon>Alphaproteobacteria</taxon>
        <taxon>Acetobacterales</taxon>
        <taxon>Acetobacteraceae</taxon>
        <taxon>Acetobacter</taxon>
    </lineage>
</organism>
<accession>A0A1D8QYJ8</accession>
<keyword evidence="3" id="KW-1185">Reference proteome</keyword>
<protein>
    <submittedName>
        <fullName evidence="2">Uncharacterized protein</fullName>
    </submittedName>
</protein>
<reference evidence="3" key="1">
    <citation type="submission" date="2016-04" db="EMBL/GenBank/DDBJ databases">
        <authorList>
            <person name="Jeon C.O."/>
            <person name="Cho G.Y."/>
            <person name="Jeong H.I."/>
            <person name="Kim K.H."/>
        </authorList>
    </citation>
    <scope>NUCLEOTIDE SEQUENCE [LARGE SCALE GENOMIC DNA]</scope>
    <source>
        <strain evidence="3">LMG 1590</strain>
    </source>
</reference>
<dbReference type="KEGG" id="aasc:A4S02_12235"/>
<gene>
    <name evidence="2" type="ORF">A4S02_12235</name>
</gene>
<evidence type="ECO:0000313" key="2">
    <source>
        <dbReference type="EMBL" id="AOW47411.1"/>
    </source>
</evidence>
<feature type="compositionally biased region" description="Basic and acidic residues" evidence="1">
    <location>
        <begin position="57"/>
        <end position="90"/>
    </location>
</feature>
<sequence>MNPSMLLAKKTGTLIGNLLLVSPLLVACHGPIEGDNIDVPPERPGRFLPEAAPAEAKAAEQEENLREAQAAREGKPEQTHPPKPEERYETLPDAGSGAVGSMETEDGHTVTPQTQAIYGKPADRSSGH</sequence>
<dbReference type="AlphaFoldDB" id="A0A1D8QYJ8"/>
<evidence type="ECO:0000256" key="1">
    <source>
        <dbReference type="SAM" id="MobiDB-lite"/>
    </source>
</evidence>
<dbReference type="EMBL" id="CP015164">
    <property type="protein sequence ID" value="AOW47411.1"/>
    <property type="molecule type" value="Genomic_DNA"/>
</dbReference>
<evidence type="ECO:0000313" key="3">
    <source>
        <dbReference type="Proteomes" id="UP000175973"/>
    </source>
</evidence>
<dbReference type="RefSeq" id="WP_070323937.1">
    <property type="nucleotide sequence ID" value="NZ_CP015164.1"/>
</dbReference>
<name>A0A1D8QYJ8_9PROT</name>
<proteinExistence type="predicted"/>